<sequence length="196" mass="21885">MQDFGGQPDGRPPHWKRIAMPQIIKNQAIVDDDWLVVRAAEDGSLPPPHALPAGKVLVPFSYWKASRDTLPGVRTKQQIGVWLAPDDEPADLVVDFDEIALIAIDFPVFRDGRGYSIARLLRERYGYKGEIRAIGDVLHDQLAYLSRCGFDAFALRADKDIQYALRAFGELTVHYQTANDEKLPLFRRRGAAGAAA</sequence>
<name>A0A6S7AXK5_9BURK</name>
<dbReference type="EMBL" id="CADIKM010000001">
    <property type="protein sequence ID" value="CAB3776384.1"/>
    <property type="molecule type" value="Genomic_DNA"/>
</dbReference>
<dbReference type="Pfam" id="PF06073">
    <property type="entry name" value="DUF934"/>
    <property type="match status" value="1"/>
</dbReference>
<evidence type="ECO:0008006" key="3">
    <source>
        <dbReference type="Google" id="ProtNLM"/>
    </source>
</evidence>
<reference evidence="1 2" key="1">
    <citation type="submission" date="2020-04" db="EMBL/GenBank/DDBJ databases">
        <authorList>
            <person name="De Canck E."/>
        </authorList>
    </citation>
    <scope>NUCLEOTIDE SEQUENCE [LARGE SCALE GENOMIC DNA]</scope>
    <source>
        <strain evidence="1 2">LMG 28138</strain>
    </source>
</reference>
<proteinExistence type="predicted"/>
<gene>
    <name evidence="1" type="ORF">LMG28138_00139</name>
</gene>
<dbReference type="InterPro" id="IPR008318">
    <property type="entry name" value="UCP030820"/>
</dbReference>
<dbReference type="Proteomes" id="UP000494115">
    <property type="component" value="Unassembled WGS sequence"/>
</dbReference>
<accession>A0A6S7AXK5</accession>
<keyword evidence="2" id="KW-1185">Reference proteome</keyword>
<organism evidence="1 2">
    <name type="scientific">Pararobbsia alpina</name>
    <dbReference type="NCBI Taxonomy" id="621374"/>
    <lineage>
        <taxon>Bacteria</taxon>
        <taxon>Pseudomonadati</taxon>
        <taxon>Pseudomonadota</taxon>
        <taxon>Betaproteobacteria</taxon>
        <taxon>Burkholderiales</taxon>
        <taxon>Burkholderiaceae</taxon>
        <taxon>Pararobbsia</taxon>
    </lineage>
</organism>
<evidence type="ECO:0000313" key="1">
    <source>
        <dbReference type="EMBL" id="CAB3776384.1"/>
    </source>
</evidence>
<dbReference type="AlphaFoldDB" id="A0A6S7AXK5"/>
<protein>
    <recommendedName>
        <fullName evidence="3">Oxidoreductase</fullName>
    </recommendedName>
</protein>
<evidence type="ECO:0000313" key="2">
    <source>
        <dbReference type="Proteomes" id="UP000494115"/>
    </source>
</evidence>
<dbReference type="PIRSF" id="PIRSF030820">
    <property type="entry name" value="UCP030820"/>
    <property type="match status" value="1"/>
</dbReference>